<sequence>MIFIIYLIFSSSNTSPKMARPLEQEKPAWTGFMLYEIGRAPVPPTGPSKCIPGGRLNEHAWRLSYVLSSVSHRYALACMLLYIPACYHLLA</sequence>
<dbReference type="EMBL" id="SMOL01000753">
    <property type="protein sequence ID" value="KAB2599779.1"/>
    <property type="molecule type" value="Genomic_DNA"/>
</dbReference>
<reference evidence="2" key="2">
    <citation type="submission" date="2019-10" db="EMBL/GenBank/DDBJ databases">
        <title>A de novo genome assembly of a pear dwarfing rootstock.</title>
        <authorList>
            <person name="Wang F."/>
            <person name="Wang J."/>
            <person name="Li S."/>
            <person name="Zhang Y."/>
            <person name="Fang M."/>
            <person name="Ma L."/>
            <person name="Zhao Y."/>
            <person name="Jiang S."/>
        </authorList>
    </citation>
    <scope>NUCLEOTIDE SEQUENCE [LARGE SCALE GENOMIC DNA]</scope>
</reference>
<accession>A0A5N5F9M6</accession>
<protein>
    <submittedName>
        <fullName evidence="1">Uncharacterized protein</fullName>
    </submittedName>
</protein>
<dbReference type="Proteomes" id="UP000327157">
    <property type="component" value="Chromosome 13"/>
</dbReference>
<proteinExistence type="predicted"/>
<evidence type="ECO:0000313" key="1">
    <source>
        <dbReference type="EMBL" id="KAB2599779.1"/>
    </source>
</evidence>
<evidence type="ECO:0000313" key="2">
    <source>
        <dbReference type="Proteomes" id="UP000327157"/>
    </source>
</evidence>
<keyword evidence="2" id="KW-1185">Reference proteome</keyword>
<organism evidence="1 2">
    <name type="scientific">Pyrus ussuriensis x Pyrus communis</name>
    <dbReference type="NCBI Taxonomy" id="2448454"/>
    <lineage>
        <taxon>Eukaryota</taxon>
        <taxon>Viridiplantae</taxon>
        <taxon>Streptophyta</taxon>
        <taxon>Embryophyta</taxon>
        <taxon>Tracheophyta</taxon>
        <taxon>Spermatophyta</taxon>
        <taxon>Magnoliopsida</taxon>
        <taxon>eudicotyledons</taxon>
        <taxon>Gunneridae</taxon>
        <taxon>Pentapetalae</taxon>
        <taxon>rosids</taxon>
        <taxon>fabids</taxon>
        <taxon>Rosales</taxon>
        <taxon>Rosaceae</taxon>
        <taxon>Amygdaloideae</taxon>
        <taxon>Maleae</taxon>
        <taxon>Pyrus</taxon>
    </lineage>
</organism>
<reference evidence="1 2" key="3">
    <citation type="submission" date="2019-11" db="EMBL/GenBank/DDBJ databases">
        <title>A de novo genome assembly of a pear dwarfing rootstock.</title>
        <authorList>
            <person name="Wang F."/>
            <person name="Wang J."/>
            <person name="Li S."/>
            <person name="Zhang Y."/>
            <person name="Fang M."/>
            <person name="Ma L."/>
            <person name="Zhao Y."/>
            <person name="Jiang S."/>
        </authorList>
    </citation>
    <scope>NUCLEOTIDE SEQUENCE [LARGE SCALE GENOMIC DNA]</scope>
    <source>
        <strain evidence="1">S2</strain>
        <tissue evidence="1">Leaf</tissue>
    </source>
</reference>
<gene>
    <name evidence="1" type="ORF">D8674_010050</name>
</gene>
<dbReference type="AlphaFoldDB" id="A0A5N5F9M6"/>
<name>A0A5N5F9M6_9ROSA</name>
<reference evidence="1 2" key="1">
    <citation type="submission" date="2019-09" db="EMBL/GenBank/DDBJ databases">
        <authorList>
            <person name="Ou C."/>
        </authorList>
    </citation>
    <scope>NUCLEOTIDE SEQUENCE [LARGE SCALE GENOMIC DNA]</scope>
    <source>
        <strain evidence="1">S2</strain>
        <tissue evidence="1">Leaf</tissue>
    </source>
</reference>
<comment type="caution">
    <text evidence="1">The sequence shown here is derived from an EMBL/GenBank/DDBJ whole genome shotgun (WGS) entry which is preliminary data.</text>
</comment>